<organism evidence="2 3">
    <name type="scientific">Mesobacillus foraminis</name>
    <dbReference type="NCBI Taxonomy" id="279826"/>
    <lineage>
        <taxon>Bacteria</taxon>
        <taxon>Bacillati</taxon>
        <taxon>Bacillota</taxon>
        <taxon>Bacilli</taxon>
        <taxon>Bacillales</taxon>
        <taxon>Bacillaceae</taxon>
        <taxon>Mesobacillus</taxon>
    </lineage>
</organism>
<accession>A0A4R2AWW8</accession>
<evidence type="ECO:0000313" key="3">
    <source>
        <dbReference type="Proteomes" id="UP000295689"/>
    </source>
</evidence>
<keyword evidence="1" id="KW-0175">Coiled coil</keyword>
<evidence type="ECO:0000313" key="2">
    <source>
        <dbReference type="EMBL" id="TCN18411.1"/>
    </source>
</evidence>
<evidence type="ECO:0000256" key="1">
    <source>
        <dbReference type="SAM" id="Coils"/>
    </source>
</evidence>
<feature type="coiled-coil region" evidence="1">
    <location>
        <begin position="3"/>
        <end position="68"/>
    </location>
</feature>
<dbReference type="Proteomes" id="UP000295689">
    <property type="component" value="Unassembled WGS sequence"/>
</dbReference>
<reference evidence="2 3" key="1">
    <citation type="journal article" date="2015" name="Stand. Genomic Sci.">
        <title>Genomic Encyclopedia of Bacterial and Archaeal Type Strains, Phase III: the genomes of soil and plant-associated and newly described type strains.</title>
        <authorList>
            <person name="Whitman W.B."/>
            <person name="Woyke T."/>
            <person name="Klenk H.P."/>
            <person name="Zhou Y."/>
            <person name="Lilburn T.G."/>
            <person name="Beck B.J."/>
            <person name="De Vos P."/>
            <person name="Vandamme P."/>
            <person name="Eisen J.A."/>
            <person name="Garrity G."/>
            <person name="Hugenholtz P."/>
            <person name="Kyrpides N.C."/>
        </authorList>
    </citation>
    <scope>NUCLEOTIDE SEQUENCE [LARGE SCALE GENOMIC DNA]</scope>
    <source>
        <strain evidence="2 3">CV53</strain>
    </source>
</reference>
<dbReference type="RefSeq" id="WP_132011412.1">
    <property type="nucleotide sequence ID" value="NZ_JABUHM010000003.1"/>
</dbReference>
<name>A0A4R2AWW8_9BACI</name>
<sequence length="89" mass="10458">MPKKNTKDQIVDIEEQIRRLREKQKRILTNSQKEIGKHLMESWEIEDVEEAKALIETFKDQVISLKEVSSSTTENMERNKADFINPIGE</sequence>
<gene>
    <name evidence="2" type="ORF">EV146_1209</name>
</gene>
<proteinExistence type="predicted"/>
<keyword evidence="3" id="KW-1185">Reference proteome</keyword>
<comment type="caution">
    <text evidence="2">The sequence shown here is derived from an EMBL/GenBank/DDBJ whole genome shotgun (WGS) entry which is preliminary data.</text>
</comment>
<protein>
    <submittedName>
        <fullName evidence="2">Uncharacterized protein</fullName>
    </submittedName>
</protein>
<dbReference type="EMBL" id="SLVV01000020">
    <property type="protein sequence ID" value="TCN18411.1"/>
    <property type="molecule type" value="Genomic_DNA"/>
</dbReference>
<dbReference type="AlphaFoldDB" id="A0A4R2AWW8"/>